<evidence type="ECO:0000256" key="3">
    <source>
        <dbReference type="HAMAP-Rule" id="MF_00023"/>
    </source>
</evidence>
<proteinExistence type="inferred from homology"/>
<dbReference type="InterPro" id="IPR023620">
    <property type="entry name" value="SmpB"/>
</dbReference>
<dbReference type="InterPro" id="IPR000037">
    <property type="entry name" value="SsrA-bd_prot"/>
</dbReference>
<dbReference type="PROSITE" id="PS01317">
    <property type="entry name" value="SSRP"/>
    <property type="match status" value="1"/>
</dbReference>
<dbReference type="Gene3D" id="2.40.280.10">
    <property type="match status" value="1"/>
</dbReference>
<gene>
    <name evidence="3 4" type="primary">smpB</name>
    <name evidence="4" type="ORF">DB43_GM00070</name>
</gene>
<dbReference type="GO" id="GO:0003723">
    <property type="term" value="F:RNA binding"/>
    <property type="evidence" value="ECO:0007669"/>
    <property type="project" value="UniProtKB-UniRule"/>
</dbReference>
<dbReference type="InterPro" id="IPR020081">
    <property type="entry name" value="SsrA-bd_prot_CS"/>
</dbReference>
<dbReference type="PANTHER" id="PTHR30308">
    <property type="entry name" value="TMRNA-BINDING COMPONENT OF TRANS-TRANSLATION TAGGING COMPLEX"/>
    <property type="match status" value="1"/>
</dbReference>
<dbReference type="NCBIfam" id="NF003843">
    <property type="entry name" value="PRK05422.1"/>
    <property type="match status" value="1"/>
</dbReference>
<evidence type="ECO:0000256" key="1">
    <source>
        <dbReference type="ARBA" id="ARBA00022490"/>
    </source>
</evidence>
<evidence type="ECO:0000313" key="5">
    <source>
        <dbReference type="Proteomes" id="UP000031307"/>
    </source>
</evidence>
<organism evidence="4 5">
    <name type="scientific">Parachlamydia acanthamoebae</name>
    <dbReference type="NCBI Taxonomy" id="83552"/>
    <lineage>
        <taxon>Bacteria</taxon>
        <taxon>Pseudomonadati</taxon>
        <taxon>Chlamydiota</taxon>
        <taxon>Chlamydiia</taxon>
        <taxon>Parachlamydiales</taxon>
        <taxon>Parachlamydiaceae</taxon>
        <taxon>Parachlamydia</taxon>
    </lineage>
</organism>
<dbReference type="SUPFAM" id="SSF74982">
    <property type="entry name" value="Small protein B (SmpB)"/>
    <property type="match status" value="1"/>
</dbReference>
<evidence type="ECO:0000313" key="4">
    <source>
        <dbReference type="EMBL" id="KIA77322.1"/>
    </source>
</evidence>
<dbReference type="RefSeq" id="WP_006340039.1">
    <property type="nucleotide sequence ID" value="NZ_BAWW01000008.1"/>
</dbReference>
<comment type="subcellular location">
    <subcellularLocation>
        <location evidence="3">Cytoplasm</location>
    </subcellularLocation>
    <text evidence="3">The tmRNA-SmpB complex associates with stalled 70S ribosomes.</text>
</comment>
<comment type="function">
    <text evidence="3">Required for rescue of stalled ribosomes mediated by trans-translation. Binds to transfer-messenger RNA (tmRNA), required for stable association of tmRNA with ribosomes. tmRNA and SmpB together mimic tRNA shape, replacing the anticodon stem-loop with SmpB. tmRNA is encoded by the ssrA gene; the 2 termini fold to resemble tRNA(Ala) and it encodes a 'tag peptide', a short internal open reading frame. During trans-translation Ala-aminoacylated tmRNA acts like a tRNA, entering the A-site of stalled ribosomes, displacing the stalled mRNA. The ribosome then switches to translate the ORF on the tmRNA; the nascent peptide is terminated with the 'tag peptide' encoded by the tmRNA and targeted for degradation. The ribosome is freed to recommence translation, which seems to be the essential function of trans-translation.</text>
</comment>
<reference evidence="4 5" key="1">
    <citation type="journal article" date="2014" name="Mol. Biol. Evol.">
        <title>Massive expansion of Ubiquitination-related gene families within the Chlamydiae.</title>
        <authorList>
            <person name="Domman D."/>
            <person name="Collingro A."/>
            <person name="Lagkouvardos I."/>
            <person name="Gehre L."/>
            <person name="Weinmaier T."/>
            <person name="Rattei T."/>
            <person name="Subtil A."/>
            <person name="Horn M."/>
        </authorList>
    </citation>
    <scope>NUCLEOTIDE SEQUENCE [LARGE SCALE GENOMIC DNA]</scope>
    <source>
        <strain evidence="4 5">OEW1</strain>
    </source>
</reference>
<dbReference type="Proteomes" id="UP000031307">
    <property type="component" value="Unassembled WGS sequence"/>
</dbReference>
<evidence type="ECO:0000256" key="2">
    <source>
        <dbReference type="ARBA" id="ARBA00022884"/>
    </source>
</evidence>
<dbReference type="PATRIC" id="fig|83552.4.peg.1518"/>
<dbReference type="AlphaFoldDB" id="A0A0C1E7Z0"/>
<keyword evidence="2 3" id="KW-0694">RNA-binding</keyword>
<dbReference type="HAMAP" id="MF_00023">
    <property type="entry name" value="SmpB"/>
    <property type="match status" value="1"/>
</dbReference>
<accession>A0A0C1E7Z0</accession>
<dbReference type="NCBIfam" id="TIGR00086">
    <property type="entry name" value="smpB"/>
    <property type="match status" value="1"/>
</dbReference>
<name>A0A0C1E7Z0_9BACT</name>
<dbReference type="PANTHER" id="PTHR30308:SF2">
    <property type="entry name" value="SSRA-BINDING PROTEIN"/>
    <property type="match status" value="1"/>
</dbReference>
<dbReference type="EMBL" id="JSAM01000082">
    <property type="protein sequence ID" value="KIA77322.1"/>
    <property type="molecule type" value="Genomic_DNA"/>
</dbReference>
<comment type="similarity">
    <text evidence="3">Belongs to the SmpB family.</text>
</comment>
<keyword evidence="1 3" id="KW-0963">Cytoplasm</keyword>
<dbReference type="GO" id="GO:0070930">
    <property type="term" value="P:trans-translation-dependent protein tagging"/>
    <property type="evidence" value="ECO:0007669"/>
    <property type="project" value="TreeGrafter"/>
</dbReference>
<dbReference type="GO" id="GO:0005829">
    <property type="term" value="C:cytosol"/>
    <property type="evidence" value="ECO:0007669"/>
    <property type="project" value="TreeGrafter"/>
</dbReference>
<dbReference type="GO" id="GO:0070929">
    <property type="term" value="P:trans-translation"/>
    <property type="evidence" value="ECO:0007669"/>
    <property type="project" value="UniProtKB-UniRule"/>
</dbReference>
<dbReference type="CDD" id="cd09294">
    <property type="entry name" value="SmpB"/>
    <property type="match status" value="1"/>
</dbReference>
<comment type="caution">
    <text evidence="4">The sequence shown here is derived from an EMBL/GenBank/DDBJ whole genome shotgun (WGS) entry which is preliminary data.</text>
</comment>
<sequence length="152" mass="17720">MSDQKQDLVSNRRATFNYEILQTFETGIVLLGTEIKSLRDNGGSLQEAYVKIFDNEIWLIGCNIAPYRYGNVHNHEERRQRKLLMHKREILRLKEATHEKGLTLIPLAFFLKNGRVKVRIATAKGKKNVDKRDSIREKEDTRKIQRALKNAT</sequence>
<dbReference type="OMA" id="WTNHSAR"/>
<dbReference type="Pfam" id="PF01668">
    <property type="entry name" value="SmpB"/>
    <property type="match status" value="1"/>
</dbReference>
<protein>
    <recommendedName>
        <fullName evidence="3">SsrA-binding protein</fullName>
    </recommendedName>
    <alternativeName>
        <fullName evidence="3">Small protein B</fullName>
    </alternativeName>
</protein>